<keyword evidence="6" id="KW-1185">Reference proteome</keyword>
<dbReference type="Proteomes" id="UP000694941">
    <property type="component" value="Unplaced"/>
</dbReference>
<dbReference type="PANTHER" id="PTHR31017:SF2">
    <property type="entry name" value="DENN DOMAIN-CONTAINING PROTEIN 11"/>
    <property type="match status" value="1"/>
</dbReference>
<organism evidence="6 7">
    <name type="scientific">Limulus polyphemus</name>
    <name type="common">Atlantic horseshoe crab</name>
    <dbReference type="NCBI Taxonomy" id="6850"/>
    <lineage>
        <taxon>Eukaryota</taxon>
        <taxon>Metazoa</taxon>
        <taxon>Ecdysozoa</taxon>
        <taxon>Arthropoda</taxon>
        <taxon>Chelicerata</taxon>
        <taxon>Merostomata</taxon>
        <taxon>Xiphosura</taxon>
        <taxon>Limulidae</taxon>
        <taxon>Limulus</taxon>
    </lineage>
</organism>
<sequence length="500" mass="57573">MSSDDENVVNDETPLLSKQGKGNCVVPPLLTPSLRGVDKLCYPVSQENFGYENDFSKTNVIRRKDILFDHSRDLVKRNTSRPNTNSSCDTPKLHDSSSYLEKDFESMQLKGRNAVPLGSGIVCVFVVAFESRTGNIVEWVYPEECDVSGLEFKAFVSGAHRVQHDFIYFKQGQAFGLACFENMKVDCETERGARMKSVGILSPNYAVLHKHKEFLQEQVRFLLNTPGCYNKLKMFYKANKENFCSGIYQHCGTSQNKESFVWSYNNLHQYVLNTKVSHPTECFCHLMNFFGEQLFLLWKFALLKKRILFYSPPPVGTVCYRVYCTSCLVRHSVADIDLRVTQPLFYVSLSDIALLEDTKVFIACTTEKIFETKKSLYDLYIDNQNMKVDTPFYQKLLTLSSADRIKFNHLRQLRSEQAPGLSERDLVDDESWFINYFQMLNNKLFNTLLDVSKTPEKQWTNQHMLQVGLDPDTDQLFVMELIDTYGIDIMMMVNTNCCPA</sequence>
<comment type="similarity">
    <text evidence="1">Belongs to the DENND11 family.</text>
</comment>
<dbReference type="Pfam" id="PF09804">
    <property type="entry name" value="DENND11"/>
    <property type="match status" value="1"/>
</dbReference>
<feature type="domain" description="UDENN" evidence="5">
    <location>
        <begin position="73"/>
        <end position="500"/>
    </location>
</feature>
<keyword evidence="3" id="KW-0344">Guanine-nucleotide releasing factor</keyword>
<dbReference type="InterPro" id="IPR018626">
    <property type="entry name" value="LCHN/Anr2"/>
</dbReference>
<accession>A0ABM1B3U6</accession>
<evidence type="ECO:0000256" key="4">
    <source>
        <dbReference type="ARBA" id="ARBA00033400"/>
    </source>
</evidence>
<protein>
    <recommendedName>
        <fullName evidence="2">DENN domain-containing protein 11</fullName>
    </recommendedName>
    <alternativeName>
        <fullName evidence="4">Protein LCHN</fullName>
    </alternativeName>
</protein>
<dbReference type="PROSITE" id="PS50211">
    <property type="entry name" value="DENN"/>
    <property type="match status" value="1"/>
</dbReference>
<evidence type="ECO:0000313" key="7">
    <source>
        <dbReference type="RefSeq" id="XP_013774275.1"/>
    </source>
</evidence>
<evidence type="ECO:0000313" key="6">
    <source>
        <dbReference type="Proteomes" id="UP000694941"/>
    </source>
</evidence>
<evidence type="ECO:0000256" key="3">
    <source>
        <dbReference type="ARBA" id="ARBA00022658"/>
    </source>
</evidence>
<reference evidence="7" key="1">
    <citation type="submission" date="2025-08" db="UniProtKB">
        <authorList>
            <consortium name="RefSeq"/>
        </authorList>
    </citation>
    <scope>IDENTIFICATION</scope>
    <source>
        <tissue evidence="7">Muscle</tissue>
    </source>
</reference>
<proteinExistence type="inferred from homology"/>
<evidence type="ECO:0000256" key="2">
    <source>
        <dbReference type="ARBA" id="ARBA00015743"/>
    </source>
</evidence>
<dbReference type="InterPro" id="IPR051731">
    <property type="entry name" value="DENND11/AVL9_GEFs"/>
</dbReference>
<dbReference type="RefSeq" id="XP_013774275.1">
    <property type="nucleotide sequence ID" value="XM_013918821.2"/>
</dbReference>
<dbReference type="GeneID" id="106459216"/>
<evidence type="ECO:0000259" key="5">
    <source>
        <dbReference type="PROSITE" id="PS50211"/>
    </source>
</evidence>
<evidence type="ECO:0000256" key="1">
    <source>
        <dbReference type="ARBA" id="ARBA00007629"/>
    </source>
</evidence>
<dbReference type="InterPro" id="IPR037516">
    <property type="entry name" value="Tripartite_DENN"/>
</dbReference>
<gene>
    <name evidence="7" type="primary">LOC106459216</name>
</gene>
<dbReference type="PANTHER" id="PTHR31017">
    <property type="entry name" value="LATE SECRETORY PATHWAY PROTEIN AVL9-RELATED"/>
    <property type="match status" value="1"/>
</dbReference>
<name>A0ABM1B3U6_LIMPO</name>